<dbReference type="Pfam" id="PF03060">
    <property type="entry name" value="NMO"/>
    <property type="match status" value="1"/>
</dbReference>
<evidence type="ECO:0000256" key="2">
    <source>
        <dbReference type="ARBA" id="ARBA00009881"/>
    </source>
</evidence>
<evidence type="ECO:0000256" key="4">
    <source>
        <dbReference type="ARBA" id="ARBA00022630"/>
    </source>
</evidence>
<sequence length="359" mass="37675">MSVLKTCHYPLVAAPMAGGPSTPELARAVSQAGGLGFLALGTMSPEAARESLAQMTEGEQLPYGVNLFAPQETAPDPAAMEAVREELRPGFEEYGLPLPPLPEPDLSNGWEEKFRAILEAKHPPAIASSTFGCFREEEIRTLHARGIEAWCTVTCEAEAAEAVRRGVDGLIVQGPDAGGHRGVWQVEDTPDARPLPQLTAVIADAHPGVPLIVAGGLGTPERIAEALSWPGVLAVAAGSAFLLSEEAGTSAANRRLLAAAAAEHTAAGQDPVEPTLSTRAFSGRWARGLCTDYCRTHPDPAIPPIYPALNALLGSLRASAAERGDDRWAYCLAGRFCTLAEEKPAGEIVRALMSPPNGG</sequence>
<organism evidence="10 11">
    <name type="scientific">Corynebacterium uropygiale</name>
    <dbReference type="NCBI Taxonomy" id="1775911"/>
    <lineage>
        <taxon>Bacteria</taxon>
        <taxon>Bacillati</taxon>
        <taxon>Actinomycetota</taxon>
        <taxon>Actinomycetes</taxon>
        <taxon>Mycobacteriales</taxon>
        <taxon>Corynebacteriaceae</taxon>
        <taxon>Corynebacterium</taxon>
    </lineage>
</organism>
<dbReference type="CDD" id="cd04730">
    <property type="entry name" value="NPD_like"/>
    <property type="match status" value="1"/>
</dbReference>
<keyword evidence="11" id="KW-1185">Reference proteome</keyword>
<dbReference type="GO" id="GO:0018580">
    <property type="term" value="F:nitronate monooxygenase activity"/>
    <property type="evidence" value="ECO:0007669"/>
    <property type="project" value="InterPro"/>
</dbReference>
<dbReference type="Gene3D" id="3.20.20.70">
    <property type="entry name" value="Aldolase class I"/>
    <property type="match status" value="1"/>
</dbReference>
<evidence type="ECO:0000256" key="6">
    <source>
        <dbReference type="ARBA" id="ARBA00023002"/>
    </source>
</evidence>
<evidence type="ECO:0000256" key="3">
    <source>
        <dbReference type="ARBA" id="ARBA00022575"/>
    </source>
</evidence>
<comment type="cofactor">
    <cofactor evidence="1">
        <name>FMN</name>
        <dbReference type="ChEBI" id="CHEBI:58210"/>
    </cofactor>
</comment>
<evidence type="ECO:0000256" key="8">
    <source>
        <dbReference type="ARBA" id="ARBA00031155"/>
    </source>
</evidence>
<dbReference type="AlphaFoldDB" id="A0A9X1QPK8"/>
<dbReference type="InterPro" id="IPR004136">
    <property type="entry name" value="NMO"/>
</dbReference>
<evidence type="ECO:0000256" key="5">
    <source>
        <dbReference type="ARBA" id="ARBA00022643"/>
    </source>
</evidence>
<accession>A0A9X1QPK8</accession>
<evidence type="ECO:0000313" key="11">
    <source>
        <dbReference type="Proteomes" id="UP001139336"/>
    </source>
</evidence>
<comment type="caution">
    <text evidence="10">The sequence shown here is derived from an EMBL/GenBank/DDBJ whole genome shotgun (WGS) entry which is preliminary data.</text>
</comment>
<keyword evidence="3" id="KW-0216">Detoxification</keyword>
<dbReference type="RefSeq" id="WP_236118617.1">
    <property type="nucleotide sequence ID" value="NZ_JAKGSI010000003.1"/>
</dbReference>
<proteinExistence type="inferred from homology"/>
<dbReference type="InterPro" id="IPR013785">
    <property type="entry name" value="Aldolase_TIM"/>
</dbReference>
<evidence type="ECO:0000256" key="7">
    <source>
        <dbReference type="ARBA" id="ARBA00023033"/>
    </source>
</evidence>
<dbReference type="GO" id="GO:0009636">
    <property type="term" value="P:response to toxic substance"/>
    <property type="evidence" value="ECO:0007669"/>
    <property type="project" value="UniProtKB-KW"/>
</dbReference>
<evidence type="ECO:0000256" key="1">
    <source>
        <dbReference type="ARBA" id="ARBA00001917"/>
    </source>
</evidence>
<keyword evidence="5" id="KW-0288">FMN</keyword>
<comment type="catalytic activity">
    <reaction evidence="9">
        <text>3 propionate 3-nitronate + 3 O2 + H2O = 3 3-oxopropanoate + 2 nitrate + nitrite + H2O2 + 3 H(+)</text>
        <dbReference type="Rhea" id="RHEA:57332"/>
        <dbReference type="ChEBI" id="CHEBI:15377"/>
        <dbReference type="ChEBI" id="CHEBI:15378"/>
        <dbReference type="ChEBI" id="CHEBI:15379"/>
        <dbReference type="ChEBI" id="CHEBI:16240"/>
        <dbReference type="ChEBI" id="CHEBI:16301"/>
        <dbReference type="ChEBI" id="CHEBI:17632"/>
        <dbReference type="ChEBI" id="CHEBI:33190"/>
        <dbReference type="ChEBI" id="CHEBI:136067"/>
    </reaction>
</comment>
<keyword evidence="4" id="KW-0285">Flavoprotein</keyword>
<protein>
    <recommendedName>
        <fullName evidence="8">Propionate 3-nitronate monooxygenase</fullName>
    </recommendedName>
</protein>
<dbReference type="PANTHER" id="PTHR42747:SF3">
    <property type="entry name" value="NITRONATE MONOOXYGENASE-RELATED"/>
    <property type="match status" value="1"/>
</dbReference>
<dbReference type="SUPFAM" id="SSF51412">
    <property type="entry name" value="Inosine monophosphate dehydrogenase (IMPDH)"/>
    <property type="match status" value="1"/>
</dbReference>
<evidence type="ECO:0000256" key="9">
    <source>
        <dbReference type="ARBA" id="ARBA00049401"/>
    </source>
</evidence>
<comment type="similarity">
    <text evidence="2">Belongs to the nitronate monooxygenase family. NMO class I subfamily.</text>
</comment>
<dbReference type="Proteomes" id="UP001139336">
    <property type="component" value="Unassembled WGS sequence"/>
</dbReference>
<gene>
    <name evidence="10" type="ORF">L1O03_06380</name>
</gene>
<keyword evidence="6" id="KW-0560">Oxidoreductase</keyword>
<dbReference type="PANTHER" id="PTHR42747">
    <property type="entry name" value="NITRONATE MONOOXYGENASE-RELATED"/>
    <property type="match status" value="1"/>
</dbReference>
<evidence type="ECO:0000313" key="10">
    <source>
        <dbReference type="EMBL" id="MCF4006806.1"/>
    </source>
</evidence>
<keyword evidence="7 10" id="KW-0503">Monooxygenase</keyword>
<reference evidence="10" key="1">
    <citation type="submission" date="2022-01" db="EMBL/GenBank/DDBJ databases">
        <title>Corynebacterium sp. nov isolated from isolated from the feces of the greater white-fronted geese (Anser albifrons) at Poyang Lake, PR China.</title>
        <authorList>
            <person name="Liu Q."/>
        </authorList>
    </citation>
    <scope>NUCLEOTIDE SEQUENCE</scope>
    <source>
        <strain evidence="10">JCM 32435</strain>
    </source>
</reference>
<dbReference type="EMBL" id="JAKGSI010000003">
    <property type="protein sequence ID" value="MCF4006806.1"/>
    <property type="molecule type" value="Genomic_DNA"/>
</dbReference>
<name>A0A9X1QPK8_9CORY</name>